<evidence type="ECO:0000313" key="2">
    <source>
        <dbReference type="Proteomes" id="UP001732700"/>
    </source>
</evidence>
<protein>
    <submittedName>
        <fullName evidence="1">Uncharacterized protein</fullName>
    </submittedName>
</protein>
<organism evidence="1 2">
    <name type="scientific">Avena sativa</name>
    <name type="common">Oat</name>
    <dbReference type="NCBI Taxonomy" id="4498"/>
    <lineage>
        <taxon>Eukaryota</taxon>
        <taxon>Viridiplantae</taxon>
        <taxon>Streptophyta</taxon>
        <taxon>Embryophyta</taxon>
        <taxon>Tracheophyta</taxon>
        <taxon>Spermatophyta</taxon>
        <taxon>Magnoliopsida</taxon>
        <taxon>Liliopsida</taxon>
        <taxon>Poales</taxon>
        <taxon>Poaceae</taxon>
        <taxon>BOP clade</taxon>
        <taxon>Pooideae</taxon>
        <taxon>Poodae</taxon>
        <taxon>Poeae</taxon>
        <taxon>Poeae Chloroplast Group 1 (Aveneae type)</taxon>
        <taxon>Aveninae</taxon>
        <taxon>Avena</taxon>
    </lineage>
</organism>
<reference evidence="1" key="2">
    <citation type="submission" date="2025-09" db="UniProtKB">
        <authorList>
            <consortium name="EnsemblPlants"/>
        </authorList>
    </citation>
    <scope>IDENTIFICATION</scope>
</reference>
<keyword evidence="2" id="KW-1185">Reference proteome</keyword>
<dbReference type="EnsemblPlants" id="AVESA.00010b.r2.3DG0565850.1">
    <property type="protein sequence ID" value="AVESA.00010b.r2.3DG0565850.1.CDS"/>
    <property type="gene ID" value="AVESA.00010b.r2.3DG0565850"/>
</dbReference>
<evidence type="ECO:0000313" key="1">
    <source>
        <dbReference type="EnsemblPlants" id="AVESA.00010b.r2.3DG0565850.1.CDS"/>
    </source>
</evidence>
<dbReference type="Proteomes" id="UP001732700">
    <property type="component" value="Chromosome 3D"/>
</dbReference>
<sequence length="357" mass="38312">MAKLPQSSFALDFLRRLLCAHSAPGGDATAGNAARRGDDADADADAVALREKAHEGTSPARSPCIVARLMGLDAMPTPARDPHTLRRSRSASSAEGLSPPPPTPCCSPRPRVARTTSASFSDRPTYLRRENDEFLLLSFSPDDAGDDDDHLSACFSPAYRSGDDAPVPGRKQRRRRRHGEPGRSRRQAAAAEVCGTENSSPVSVLEAQEESSSTTTTTTSSSSSSSTEEAEQCSPASDGEEIRPAAPRQEQGSRRKLPQPHFEDLGGHLPPQAVSTCHVSDCSGSNRRDRRMVNNAEVVAPAAPGIWRTICRLVEDDICGMKRGGRDDANIAAEMESAILEQLICEETEELVQLTVV</sequence>
<accession>A0ACD5W790</accession>
<proteinExistence type="predicted"/>
<name>A0ACD5W790_AVESA</name>
<reference evidence="1" key="1">
    <citation type="submission" date="2021-05" db="EMBL/GenBank/DDBJ databases">
        <authorList>
            <person name="Scholz U."/>
            <person name="Mascher M."/>
            <person name="Fiebig A."/>
        </authorList>
    </citation>
    <scope>NUCLEOTIDE SEQUENCE [LARGE SCALE GENOMIC DNA]</scope>
</reference>